<dbReference type="Gene3D" id="2.70.70.10">
    <property type="entry name" value="Glucose Permease (Domain IIA)"/>
    <property type="match status" value="1"/>
</dbReference>
<dbReference type="GO" id="GO:0005886">
    <property type="term" value="C:plasma membrane"/>
    <property type="evidence" value="ECO:0007669"/>
    <property type="project" value="UniProtKB-SubCell"/>
</dbReference>
<dbReference type="RefSeq" id="WP_156329434.1">
    <property type="nucleotide sequence ID" value="NZ_CACRSW010000030.1"/>
</dbReference>
<reference evidence="16" key="1">
    <citation type="submission" date="2019-11" db="EMBL/GenBank/DDBJ databases">
        <authorList>
            <person name="Feng L."/>
        </authorList>
    </citation>
    <scope>NUCLEOTIDE SEQUENCE</scope>
    <source>
        <strain evidence="16">AvaginalisLFYP127</strain>
    </source>
</reference>
<feature type="transmembrane region" description="Helical" evidence="12">
    <location>
        <begin position="227"/>
        <end position="248"/>
    </location>
</feature>
<gene>
    <name evidence="16" type="primary">bglF</name>
    <name evidence="16" type="ORF">AVLFYP127_01039</name>
</gene>
<dbReference type="InterPro" id="IPR018113">
    <property type="entry name" value="PTrfase_EIIB_Cys"/>
</dbReference>
<keyword evidence="10 12" id="KW-0472">Membrane</keyword>
<dbReference type="PANTHER" id="PTHR30175">
    <property type="entry name" value="PHOSPHOTRANSFERASE SYSTEM TRANSPORT PROTEIN"/>
    <property type="match status" value="1"/>
</dbReference>
<dbReference type="InterPro" id="IPR013013">
    <property type="entry name" value="PTS_EIIC_1"/>
</dbReference>
<dbReference type="CDD" id="cd00212">
    <property type="entry name" value="PTS_IIB_glc"/>
    <property type="match status" value="1"/>
</dbReference>
<evidence type="ECO:0000256" key="5">
    <source>
        <dbReference type="ARBA" id="ARBA00022679"/>
    </source>
</evidence>
<dbReference type="PANTHER" id="PTHR30175:SF7">
    <property type="entry name" value="NEGATIVE REGULATOR OF SACY ACTIVITY"/>
    <property type="match status" value="1"/>
</dbReference>
<feature type="transmembrane region" description="Helical" evidence="12">
    <location>
        <begin position="447"/>
        <end position="466"/>
    </location>
</feature>
<feature type="transmembrane region" description="Helical" evidence="12">
    <location>
        <begin position="303"/>
        <end position="328"/>
    </location>
</feature>
<dbReference type="AlphaFoldDB" id="A0A6N2UFH2"/>
<proteinExistence type="predicted"/>
<feature type="domain" description="PTS EIIB type-1" evidence="14">
    <location>
        <begin position="11"/>
        <end position="94"/>
    </location>
</feature>
<evidence type="ECO:0000259" key="14">
    <source>
        <dbReference type="PROSITE" id="PS51098"/>
    </source>
</evidence>
<evidence type="ECO:0000256" key="11">
    <source>
        <dbReference type="PROSITE-ProRule" id="PRU00421"/>
    </source>
</evidence>
<feature type="transmembrane region" description="Helical" evidence="12">
    <location>
        <begin position="340"/>
        <end position="362"/>
    </location>
</feature>
<evidence type="ECO:0000259" key="15">
    <source>
        <dbReference type="PROSITE" id="PS51103"/>
    </source>
</evidence>
<keyword evidence="6" id="KW-0598">Phosphotransferase system</keyword>
<dbReference type="GO" id="GO:0008982">
    <property type="term" value="F:protein-N(PI)-phosphohistidine-sugar phosphotransferase activity"/>
    <property type="evidence" value="ECO:0007669"/>
    <property type="project" value="InterPro"/>
</dbReference>
<evidence type="ECO:0000313" key="16">
    <source>
        <dbReference type="EMBL" id="VYT15141.1"/>
    </source>
</evidence>
<sequence>MASKEKEQQYLEISKQIVDIVGGMDNIVSSAHCATRLRIGLKDYDKVDLEKIDEVPLSKGQFITGNQLQIIFGAGLVNDIHAVFARYTHTENSTLGDVKEASSQKMNPFQAIIKSLSDVFIDIMPGILAAALLLGVTGVLGKWDVVKNNQTLFAINRLATIASAGIFDILPMAVCYSACKRYGGKPILGMVVGAIMLSGSLANAYEAAQGAVDPEILNLFGLKIELVGFQGGIIIALMMGFVIAKLDIFFDKKIPDVVKLLFSPLCSVFISTLLLFTIVGPVGRLLSNGITGGLVWMTENLGIVGYMIFAGVQQIIVITGLHHILGAIESTLIADTGRNFLNPLMSVALMGQGGAVLGYLALHWKNNHAKEVCIPSFASTLFGISEPAIFGVNLRYKFPLVAGCIGGALAGGYVYMTDLASLGFGTTGVPGLAIADPSGNGYLNYNIAHIIAIAGGFIFTVLFGKFSGDKNKNLKENKKNEKIEEKIEKGPVEIKPCAKGEVKDISQSKDQTFSSKVMGEEIVIENHDGKILAPCDRKIAFVFETKHSYGIELDNGASILIHCGIDTVSLEGKGFKSFVTEGQSVKAGDLLCEMDVKYVEDKGLSSEILMVYQINDNKLEVKPLENANLNTTVAIID</sequence>
<protein>
    <submittedName>
        <fullName evidence="16">PTS system beta-glucoside-specific EIIBCA component</fullName>
    </submittedName>
</protein>
<feature type="transmembrane region" description="Helical" evidence="12">
    <location>
        <begin position="187"/>
        <end position="207"/>
    </location>
</feature>
<dbReference type="InterPro" id="IPR001996">
    <property type="entry name" value="PTS_IIB_1"/>
</dbReference>
<evidence type="ECO:0000256" key="6">
    <source>
        <dbReference type="ARBA" id="ARBA00022683"/>
    </source>
</evidence>
<keyword evidence="5" id="KW-0808">Transferase</keyword>
<evidence type="ECO:0000259" key="13">
    <source>
        <dbReference type="PROSITE" id="PS51093"/>
    </source>
</evidence>
<dbReference type="Gene3D" id="3.30.1360.60">
    <property type="entry name" value="Glucose permease domain IIB"/>
    <property type="match status" value="1"/>
</dbReference>
<dbReference type="Pfam" id="PF00358">
    <property type="entry name" value="PTS_EIIA_1"/>
    <property type="match status" value="1"/>
</dbReference>
<dbReference type="PROSITE" id="PS01035">
    <property type="entry name" value="PTS_EIIB_TYPE_1_CYS"/>
    <property type="match status" value="1"/>
</dbReference>
<dbReference type="GO" id="GO:0016301">
    <property type="term" value="F:kinase activity"/>
    <property type="evidence" value="ECO:0007669"/>
    <property type="project" value="UniProtKB-KW"/>
</dbReference>
<evidence type="ECO:0000256" key="4">
    <source>
        <dbReference type="ARBA" id="ARBA00022597"/>
    </source>
</evidence>
<evidence type="ECO:0000256" key="1">
    <source>
        <dbReference type="ARBA" id="ARBA00004651"/>
    </source>
</evidence>
<dbReference type="SUPFAM" id="SSF55604">
    <property type="entry name" value="Glucose permease domain IIB"/>
    <property type="match status" value="1"/>
</dbReference>
<dbReference type="PROSITE" id="PS51098">
    <property type="entry name" value="PTS_EIIB_TYPE_1"/>
    <property type="match status" value="1"/>
</dbReference>
<dbReference type="InterPro" id="IPR036878">
    <property type="entry name" value="Glu_permease_IIB"/>
</dbReference>
<evidence type="ECO:0000256" key="7">
    <source>
        <dbReference type="ARBA" id="ARBA00022692"/>
    </source>
</evidence>
<keyword evidence="7 12" id="KW-0812">Transmembrane</keyword>
<feature type="domain" description="PTS EIIC type-1" evidence="15">
    <location>
        <begin position="114"/>
        <end position="479"/>
    </location>
</feature>
<evidence type="ECO:0000256" key="10">
    <source>
        <dbReference type="ARBA" id="ARBA00023136"/>
    </source>
</evidence>
<evidence type="ECO:0000256" key="12">
    <source>
        <dbReference type="SAM" id="Phobius"/>
    </source>
</evidence>
<keyword evidence="3" id="KW-1003">Cell membrane</keyword>
<dbReference type="GO" id="GO:0009401">
    <property type="term" value="P:phosphoenolpyruvate-dependent sugar phosphotransferase system"/>
    <property type="evidence" value="ECO:0007669"/>
    <property type="project" value="UniProtKB-KW"/>
</dbReference>
<dbReference type="InterPro" id="IPR001127">
    <property type="entry name" value="PTS_EIIA_1_perm"/>
</dbReference>
<organism evidence="16">
    <name type="scientific">Anaerococcus vaginalis</name>
    <dbReference type="NCBI Taxonomy" id="33037"/>
    <lineage>
        <taxon>Bacteria</taxon>
        <taxon>Bacillati</taxon>
        <taxon>Bacillota</taxon>
        <taxon>Tissierellia</taxon>
        <taxon>Tissierellales</taxon>
        <taxon>Peptoniphilaceae</taxon>
        <taxon>Anaerococcus</taxon>
    </lineage>
</organism>
<feature type="active site" description="Phosphocysteine intermediate; for EIIB activity" evidence="11">
    <location>
        <position position="33"/>
    </location>
</feature>
<dbReference type="Pfam" id="PF00367">
    <property type="entry name" value="PTS_EIIB"/>
    <property type="match status" value="1"/>
</dbReference>
<dbReference type="GO" id="GO:0090589">
    <property type="term" value="F:protein-phosphocysteine-trehalose phosphotransferase system transporter activity"/>
    <property type="evidence" value="ECO:0007669"/>
    <property type="project" value="TreeGrafter"/>
</dbReference>
<dbReference type="InterPro" id="IPR011055">
    <property type="entry name" value="Dup_hybrid_motif"/>
</dbReference>
<dbReference type="Pfam" id="PF02378">
    <property type="entry name" value="PTS_EIIC"/>
    <property type="match status" value="1"/>
</dbReference>
<accession>A0A6N2UFH2</accession>
<dbReference type="SUPFAM" id="SSF51261">
    <property type="entry name" value="Duplicated hybrid motif"/>
    <property type="match status" value="1"/>
</dbReference>
<dbReference type="PROSITE" id="PS51093">
    <property type="entry name" value="PTS_EIIA_TYPE_1"/>
    <property type="match status" value="1"/>
</dbReference>
<keyword evidence="2" id="KW-0813">Transport</keyword>
<evidence type="ECO:0000256" key="8">
    <source>
        <dbReference type="ARBA" id="ARBA00022777"/>
    </source>
</evidence>
<feature type="transmembrane region" description="Helical" evidence="12">
    <location>
        <begin position="119"/>
        <end position="140"/>
    </location>
</feature>
<keyword evidence="9 12" id="KW-1133">Transmembrane helix</keyword>
<evidence type="ECO:0000256" key="3">
    <source>
        <dbReference type="ARBA" id="ARBA00022475"/>
    </source>
</evidence>
<evidence type="ECO:0000256" key="9">
    <source>
        <dbReference type="ARBA" id="ARBA00022989"/>
    </source>
</evidence>
<feature type="domain" description="PTS EIIA type-1" evidence="13">
    <location>
        <begin position="510"/>
        <end position="614"/>
    </location>
</feature>
<comment type="subcellular location">
    <subcellularLocation>
        <location evidence="1">Cell membrane</location>
        <topology evidence="1">Multi-pass membrane protein</topology>
    </subcellularLocation>
</comment>
<dbReference type="PROSITE" id="PS51103">
    <property type="entry name" value="PTS_EIIC_TYPE_1"/>
    <property type="match status" value="1"/>
</dbReference>
<dbReference type="GO" id="GO:0015771">
    <property type="term" value="P:trehalose transport"/>
    <property type="evidence" value="ECO:0007669"/>
    <property type="project" value="TreeGrafter"/>
</dbReference>
<dbReference type="NCBIfam" id="TIGR00830">
    <property type="entry name" value="PTBA"/>
    <property type="match status" value="1"/>
</dbReference>
<feature type="transmembrane region" description="Helical" evidence="12">
    <location>
        <begin position="152"/>
        <end position="175"/>
    </location>
</feature>
<keyword evidence="8" id="KW-0418">Kinase</keyword>
<dbReference type="InterPro" id="IPR050558">
    <property type="entry name" value="PTS_Sugar-Specific_Components"/>
</dbReference>
<keyword evidence="4" id="KW-0762">Sugar transport</keyword>
<dbReference type="EMBL" id="CACRSW010000030">
    <property type="protein sequence ID" value="VYT15141.1"/>
    <property type="molecule type" value="Genomic_DNA"/>
</dbReference>
<feature type="transmembrane region" description="Helical" evidence="12">
    <location>
        <begin position="260"/>
        <end position="283"/>
    </location>
</feature>
<name>A0A6N2UFH2_9FIRM</name>
<evidence type="ECO:0000256" key="2">
    <source>
        <dbReference type="ARBA" id="ARBA00022448"/>
    </source>
</evidence>
<feature type="transmembrane region" description="Helical" evidence="12">
    <location>
        <begin position="398"/>
        <end position="416"/>
    </location>
</feature>
<dbReference type="InterPro" id="IPR003352">
    <property type="entry name" value="PTS_EIIC"/>
</dbReference>